<dbReference type="Proteomes" id="UP000006038">
    <property type="component" value="Chromosome 4"/>
</dbReference>
<keyword evidence="3" id="KW-1185">Reference proteome</keyword>
<dbReference type="Pfam" id="PF04788">
    <property type="entry name" value="DUF620"/>
    <property type="match status" value="1"/>
</dbReference>
<proteinExistence type="predicted"/>
<organism evidence="2">
    <name type="scientific">Oryza brachyantha</name>
    <name type="common">malo sina</name>
    <dbReference type="NCBI Taxonomy" id="4533"/>
    <lineage>
        <taxon>Eukaryota</taxon>
        <taxon>Viridiplantae</taxon>
        <taxon>Streptophyta</taxon>
        <taxon>Embryophyta</taxon>
        <taxon>Tracheophyta</taxon>
        <taxon>Spermatophyta</taxon>
        <taxon>Magnoliopsida</taxon>
        <taxon>Liliopsida</taxon>
        <taxon>Poales</taxon>
        <taxon>Poaceae</taxon>
        <taxon>BOP clade</taxon>
        <taxon>Oryzoideae</taxon>
        <taxon>Oryzeae</taxon>
        <taxon>Oryzinae</taxon>
        <taxon>Oryza</taxon>
    </lineage>
</organism>
<evidence type="ECO:0000313" key="2">
    <source>
        <dbReference type="EnsemblPlants" id="OB04G14170.1"/>
    </source>
</evidence>
<feature type="region of interest" description="Disordered" evidence="1">
    <location>
        <begin position="1"/>
        <end position="38"/>
    </location>
</feature>
<evidence type="ECO:0000313" key="3">
    <source>
        <dbReference type="Proteomes" id="UP000006038"/>
    </source>
</evidence>
<dbReference type="InterPro" id="IPR006873">
    <property type="entry name" value="DUF620"/>
</dbReference>
<dbReference type="EnsemblPlants" id="OB04G14170.1">
    <property type="protein sequence ID" value="OB04G14170.1"/>
    <property type="gene ID" value="OB04G14170"/>
</dbReference>
<dbReference type="HOGENOM" id="CLU_1680622_0_0_1"/>
<dbReference type="Gramene" id="OB04G14170.1">
    <property type="protein sequence ID" value="OB04G14170.1"/>
    <property type="gene ID" value="OB04G14170"/>
</dbReference>
<feature type="compositionally biased region" description="Low complexity" evidence="1">
    <location>
        <begin position="16"/>
        <end position="28"/>
    </location>
</feature>
<reference evidence="2" key="1">
    <citation type="journal article" date="2013" name="Nat. Commun.">
        <title>Whole-genome sequencing of Oryza brachyantha reveals mechanisms underlying Oryza genome evolution.</title>
        <authorList>
            <person name="Chen J."/>
            <person name="Huang Q."/>
            <person name="Gao D."/>
            <person name="Wang J."/>
            <person name="Lang Y."/>
            <person name="Liu T."/>
            <person name="Li B."/>
            <person name="Bai Z."/>
            <person name="Luis Goicoechea J."/>
            <person name="Liang C."/>
            <person name="Chen C."/>
            <person name="Zhang W."/>
            <person name="Sun S."/>
            <person name="Liao Y."/>
            <person name="Zhang X."/>
            <person name="Yang L."/>
            <person name="Song C."/>
            <person name="Wang M."/>
            <person name="Shi J."/>
            <person name="Liu G."/>
            <person name="Liu J."/>
            <person name="Zhou H."/>
            <person name="Zhou W."/>
            <person name="Yu Q."/>
            <person name="An N."/>
            <person name="Chen Y."/>
            <person name="Cai Q."/>
            <person name="Wang B."/>
            <person name="Liu B."/>
            <person name="Min J."/>
            <person name="Huang Y."/>
            <person name="Wu H."/>
            <person name="Li Z."/>
            <person name="Zhang Y."/>
            <person name="Yin Y."/>
            <person name="Song W."/>
            <person name="Jiang J."/>
            <person name="Jackson S.A."/>
            <person name="Wing R.A."/>
            <person name="Wang J."/>
            <person name="Chen M."/>
        </authorList>
    </citation>
    <scope>NUCLEOTIDE SEQUENCE [LARGE SCALE GENOMIC DNA]</scope>
    <source>
        <strain evidence="2">cv. IRGC 101232</strain>
    </source>
</reference>
<dbReference type="AlphaFoldDB" id="J3LW92"/>
<dbReference type="PANTHER" id="PTHR31300">
    <property type="entry name" value="LIPASE"/>
    <property type="match status" value="1"/>
</dbReference>
<dbReference type="PANTHER" id="PTHR31300:SF30">
    <property type="entry name" value="EMB|CAB81597.1"/>
    <property type="match status" value="1"/>
</dbReference>
<reference evidence="2" key="2">
    <citation type="submission" date="2013-04" db="UniProtKB">
        <authorList>
            <consortium name="EnsemblPlants"/>
        </authorList>
    </citation>
    <scope>IDENTIFICATION</scope>
</reference>
<dbReference type="STRING" id="4533.J3LW92"/>
<protein>
    <submittedName>
        <fullName evidence="2">Uncharacterized protein</fullName>
    </submittedName>
</protein>
<name>J3LW92_ORYBR</name>
<accession>J3LW92</accession>
<evidence type="ECO:0000256" key="1">
    <source>
        <dbReference type="SAM" id="MobiDB-lite"/>
    </source>
</evidence>
<sequence>MRRPAAALPQSPYAAPPTWSSPQSPSTPLGSVAPVPSTAPRPAVAALARLCCPVASAALAWRTHKHLLQIKSSGHGSVFWETTMESHLHDYRAVDGVNIAHVGRTAISSTSVTAATTTPGHDTGVAIRIGPSQATDCRNYTRRELPARERREEEERE</sequence>